<proteinExistence type="predicted"/>
<evidence type="ECO:0000259" key="12">
    <source>
        <dbReference type="Pfam" id="PF07730"/>
    </source>
</evidence>
<feature type="region of interest" description="Disordered" evidence="9">
    <location>
        <begin position="490"/>
        <end position="516"/>
    </location>
</feature>
<comment type="catalytic activity">
    <reaction evidence="1">
        <text>ATP + protein L-histidine = ADP + protein N-phospho-L-histidine.</text>
        <dbReference type="EC" id="2.7.13.3"/>
    </reaction>
</comment>
<keyword evidence="10" id="KW-0812">Transmembrane</keyword>
<feature type="transmembrane region" description="Helical" evidence="10">
    <location>
        <begin position="289"/>
        <end position="309"/>
    </location>
</feature>
<organism evidence="13 14">
    <name type="scientific">Streptomyces phaeochromogenes</name>
    <dbReference type="NCBI Taxonomy" id="1923"/>
    <lineage>
        <taxon>Bacteria</taxon>
        <taxon>Bacillati</taxon>
        <taxon>Actinomycetota</taxon>
        <taxon>Actinomycetes</taxon>
        <taxon>Kitasatosporales</taxon>
        <taxon>Streptomycetaceae</taxon>
        <taxon>Streptomyces</taxon>
        <taxon>Streptomyces phaeochromogenes group</taxon>
    </lineage>
</organism>
<dbReference type="EMBL" id="CP109135">
    <property type="protein sequence ID" value="WSD14901.1"/>
    <property type="molecule type" value="Genomic_DNA"/>
</dbReference>
<dbReference type="GO" id="GO:0016301">
    <property type="term" value="F:kinase activity"/>
    <property type="evidence" value="ECO:0007669"/>
    <property type="project" value="UniProtKB-KW"/>
</dbReference>
<keyword evidence="10" id="KW-0472">Membrane</keyword>
<reference evidence="13 14" key="1">
    <citation type="submission" date="2022-10" db="EMBL/GenBank/DDBJ databases">
        <title>The complete genomes of actinobacterial strains from the NBC collection.</title>
        <authorList>
            <person name="Joergensen T.S."/>
            <person name="Alvarez Arevalo M."/>
            <person name="Sterndorff E.B."/>
            <person name="Faurdal D."/>
            <person name="Vuksanovic O."/>
            <person name="Mourched A.-S."/>
            <person name="Charusanti P."/>
            <person name="Shaw S."/>
            <person name="Blin K."/>
            <person name="Weber T."/>
        </authorList>
    </citation>
    <scope>NUCLEOTIDE SEQUENCE [LARGE SCALE GENOMIC DNA]</scope>
    <source>
        <strain evidence="13 14">NBC 01752</strain>
    </source>
</reference>
<feature type="domain" description="Signal transduction histidine kinase subgroup 3 dimerisation and phosphoacceptor" evidence="12">
    <location>
        <begin position="339"/>
        <end position="405"/>
    </location>
</feature>
<name>A0ABZ1HC39_STRPH</name>
<dbReference type="InterPro" id="IPR011712">
    <property type="entry name" value="Sig_transdc_His_kin_sub3_dim/P"/>
</dbReference>
<keyword evidence="5" id="KW-0547">Nucleotide-binding</keyword>
<keyword evidence="8" id="KW-0902">Two-component regulatory system</keyword>
<evidence type="ECO:0000256" key="5">
    <source>
        <dbReference type="ARBA" id="ARBA00022741"/>
    </source>
</evidence>
<keyword evidence="4" id="KW-0808">Transferase</keyword>
<gene>
    <name evidence="13" type="ORF">OHB35_17540</name>
</gene>
<dbReference type="PANTHER" id="PTHR24421">
    <property type="entry name" value="NITRATE/NITRITE SENSOR PROTEIN NARX-RELATED"/>
    <property type="match status" value="1"/>
</dbReference>
<dbReference type="EC" id="2.7.13.3" evidence="2"/>
<keyword evidence="7" id="KW-0067">ATP-binding</keyword>
<dbReference type="InterPro" id="IPR050482">
    <property type="entry name" value="Sensor_HK_TwoCompSys"/>
</dbReference>
<evidence type="ECO:0000259" key="11">
    <source>
        <dbReference type="Pfam" id="PF02518"/>
    </source>
</evidence>
<dbReference type="Pfam" id="PF02518">
    <property type="entry name" value="HATPase_c"/>
    <property type="match status" value="1"/>
</dbReference>
<feature type="transmembrane region" description="Helical" evidence="10">
    <location>
        <begin position="193"/>
        <end position="214"/>
    </location>
</feature>
<dbReference type="RefSeq" id="WP_326759356.1">
    <property type="nucleotide sequence ID" value="NZ_CP109135.1"/>
</dbReference>
<dbReference type="Proteomes" id="UP001340816">
    <property type="component" value="Chromosome"/>
</dbReference>
<feature type="transmembrane region" description="Helical" evidence="10">
    <location>
        <begin position="167"/>
        <end position="186"/>
    </location>
</feature>
<sequence length="562" mass="57968">MRDTALLTWGTRSGAGGGRMADVDEAGDANEVGEVTTGRAVPRPAEHPCPAWELGASRPGRSGLRRSWPLGLRRPWPLRLGLGPRRSWPLGLRRAAASRAATRSHDRGGGADTLDHGVRAVGHGTRAPGRGVHALGRAIRRLSPGPRPRSSAPFSAGAVRAAGAGPLSPVVLSVGLAVLASVEILVRADGLRGNLALALLLALCTTLPMGFVLAPERGAPIRGTAAIALTTACALALEPFRALTLAGAAAQLVTVHALGRAGTPLLSGLLVLPYVGLALAAAGDPADSTVRVVAVLVATLASAAAATGITRHVRTAAQAHSATERAFADTLLEHAARGERARIARELHDVVAHHISMIAVQAETARLTTQGLPADGATRLLAIGDTARAALTEMRRLLGVLREDADVGVTRRPQPGLRQLMELVDDSRDAAGTRTRLIVSGTVAPLDPGIEVTAYRIVQEALTNARRHAPGAAVDVELRYGTDDLELRVRDNGPGPGPGSGPGHPAHPTELADPAHRDRVGHGLLGMHERAATVGGTLRTGPAPGGGFLVEARLPVRAEALA</sequence>
<protein>
    <recommendedName>
        <fullName evidence="2">histidine kinase</fullName>
        <ecNumber evidence="2">2.7.13.3</ecNumber>
    </recommendedName>
</protein>
<evidence type="ECO:0000256" key="4">
    <source>
        <dbReference type="ARBA" id="ARBA00022679"/>
    </source>
</evidence>
<evidence type="ECO:0000256" key="7">
    <source>
        <dbReference type="ARBA" id="ARBA00022840"/>
    </source>
</evidence>
<dbReference type="InterPro" id="IPR003594">
    <property type="entry name" value="HATPase_dom"/>
</dbReference>
<evidence type="ECO:0000256" key="6">
    <source>
        <dbReference type="ARBA" id="ARBA00022777"/>
    </source>
</evidence>
<feature type="transmembrane region" description="Helical" evidence="10">
    <location>
        <begin position="226"/>
        <end position="253"/>
    </location>
</feature>
<evidence type="ECO:0000256" key="9">
    <source>
        <dbReference type="SAM" id="MobiDB-lite"/>
    </source>
</evidence>
<evidence type="ECO:0000256" key="10">
    <source>
        <dbReference type="SAM" id="Phobius"/>
    </source>
</evidence>
<keyword evidence="3" id="KW-0597">Phosphoprotein</keyword>
<dbReference type="SUPFAM" id="SSF55874">
    <property type="entry name" value="ATPase domain of HSP90 chaperone/DNA topoisomerase II/histidine kinase"/>
    <property type="match status" value="1"/>
</dbReference>
<dbReference type="PANTHER" id="PTHR24421:SF10">
    <property type="entry name" value="NITRATE_NITRITE SENSOR PROTEIN NARQ"/>
    <property type="match status" value="1"/>
</dbReference>
<evidence type="ECO:0000313" key="14">
    <source>
        <dbReference type="Proteomes" id="UP001340816"/>
    </source>
</evidence>
<feature type="transmembrane region" description="Helical" evidence="10">
    <location>
        <begin position="265"/>
        <end position="283"/>
    </location>
</feature>
<evidence type="ECO:0000313" key="13">
    <source>
        <dbReference type="EMBL" id="WSD14901.1"/>
    </source>
</evidence>
<dbReference type="Gene3D" id="3.30.565.10">
    <property type="entry name" value="Histidine kinase-like ATPase, C-terminal domain"/>
    <property type="match status" value="1"/>
</dbReference>
<dbReference type="InterPro" id="IPR036890">
    <property type="entry name" value="HATPase_C_sf"/>
</dbReference>
<evidence type="ECO:0000256" key="2">
    <source>
        <dbReference type="ARBA" id="ARBA00012438"/>
    </source>
</evidence>
<keyword evidence="14" id="KW-1185">Reference proteome</keyword>
<keyword evidence="10" id="KW-1133">Transmembrane helix</keyword>
<evidence type="ECO:0000256" key="8">
    <source>
        <dbReference type="ARBA" id="ARBA00023012"/>
    </source>
</evidence>
<evidence type="ECO:0000256" key="3">
    <source>
        <dbReference type="ARBA" id="ARBA00022553"/>
    </source>
</evidence>
<accession>A0ABZ1HC39</accession>
<keyword evidence="6 13" id="KW-0418">Kinase</keyword>
<dbReference type="Pfam" id="PF07730">
    <property type="entry name" value="HisKA_3"/>
    <property type="match status" value="1"/>
</dbReference>
<dbReference type="CDD" id="cd16917">
    <property type="entry name" value="HATPase_UhpB-NarQ-NarX-like"/>
    <property type="match status" value="1"/>
</dbReference>
<evidence type="ECO:0000256" key="1">
    <source>
        <dbReference type="ARBA" id="ARBA00000085"/>
    </source>
</evidence>
<dbReference type="Gene3D" id="1.20.5.1930">
    <property type="match status" value="1"/>
</dbReference>
<feature type="domain" description="Histidine kinase/HSP90-like ATPase" evidence="11">
    <location>
        <begin position="451"/>
        <end position="557"/>
    </location>
</feature>